<evidence type="ECO:0000313" key="6">
    <source>
        <dbReference type="Proteomes" id="UP000728185"/>
    </source>
</evidence>
<reference evidence="5" key="1">
    <citation type="submission" date="2019-05" db="EMBL/GenBank/DDBJ databases">
        <title>Annotation for the trematode Fasciolopsis buski.</title>
        <authorList>
            <person name="Choi Y.-J."/>
        </authorList>
    </citation>
    <scope>NUCLEOTIDE SEQUENCE</scope>
    <source>
        <strain evidence="5">HT</strain>
        <tissue evidence="5">Whole worm</tissue>
    </source>
</reference>
<sequence>GSTVGSVVSLNIEPCDTKPCTLYKGENATIEIGFNTKKQFNDAEVYVHGIIAHVPVPFPLHDSDVCHFVQPSCPLNPANNPYTYKFELPILTTYPSIRLVIRWEFKDKENEDIICADFPAQISSRPDRLGNRPTLVPMMKLIPAKRIN</sequence>
<dbReference type="AlphaFoldDB" id="A0A8E0VLH4"/>
<dbReference type="PANTHER" id="PTHR11306">
    <property type="entry name" value="NIEMANN PICK TYPE C2 PROTEIN NPC2-RELATED"/>
    <property type="match status" value="1"/>
</dbReference>
<dbReference type="SUPFAM" id="SSF81296">
    <property type="entry name" value="E set domains"/>
    <property type="match status" value="1"/>
</dbReference>
<dbReference type="Gene3D" id="2.60.40.770">
    <property type="match status" value="1"/>
</dbReference>
<dbReference type="SMART" id="SM00737">
    <property type="entry name" value="ML"/>
    <property type="match status" value="1"/>
</dbReference>
<dbReference type="InterPro" id="IPR003172">
    <property type="entry name" value="ML_dom"/>
</dbReference>
<comment type="subcellular location">
    <subcellularLocation>
        <location evidence="1">Secreted</location>
    </subcellularLocation>
</comment>
<dbReference type="Proteomes" id="UP000728185">
    <property type="component" value="Unassembled WGS sequence"/>
</dbReference>
<dbReference type="OrthoDB" id="6489092at2759"/>
<dbReference type="Pfam" id="PF02221">
    <property type="entry name" value="E1_DerP2_DerF2"/>
    <property type="match status" value="1"/>
</dbReference>
<evidence type="ECO:0000256" key="1">
    <source>
        <dbReference type="ARBA" id="ARBA00004613"/>
    </source>
</evidence>
<gene>
    <name evidence="5" type="ORF">FBUS_08990</name>
</gene>
<dbReference type="GO" id="GO:0015918">
    <property type="term" value="P:sterol transport"/>
    <property type="evidence" value="ECO:0007669"/>
    <property type="project" value="InterPro"/>
</dbReference>
<evidence type="ECO:0000313" key="5">
    <source>
        <dbReference type="EMBL" id="KAA0200237.1"/>
    </source>
</evidence>
<dbReference type="InterPro" id="IPR039670">
    <property type="entry name" value="NPC2-like"/>
</dbReference>
<evidence type="ECO:0000259" key="4">
    <source>
        <dbReference type="SMART" id="SM00737"/>
    </source>
</evidence>
<feature type="non-terminal residue" evidence="5">
    <location>
        <position position="148"/>
    </location>
</feature>
<dbReference type="FunFam" id="2.60.40.770:FF:000001">
    <property type="entry name" value="NPC intracellular cholesterol transporter 2"/>
    <property type="match status" value="1"/>
</dbReference>
<comment type="caution">
    <text evidence="5">The sequence shown here is derived from an EMBL/GenBank/DDBJ whole genome shotgun (WGS) entry which is preliminary data.</text>
</comment>
<feature type="domain" description="MD-2-related lipid-recognition" evidence="4">
    <location>
        <begin position="1"/>
        <end position="120"/>
    </location>
</feature>
<dbReference type="GO" id="GO:0032934">
    <property type="term" value="F:sterol binding"/>
    <property type="evidence" value="ECO:0007669"/>
    <property type="project" value="InterPro"/>
</dbReference>
<comment type="similarity">
    <text evidence="2">Belongs to the NPC2 family.</text>
</comment>
<evidence type="ECO:0000256" key="3">
    <source>
        <dbReference type="ARBA" id="ARBA00022525"/>
    </source>
</evidence>
<proteinExistence type="inferred from homology"/>
<keyword evidence="6" id="KW-1185">Reference proteome</keyword>
<dbReference type="PANTHER" id="PTHR11306:SF68">
    <property type="entry name" value="NPC INTRACELLULAR CHOLESTEROL TRANSPORTER 2"/>
    <property type="match status" value="1"/>
</dbReference>
<name>A0A8E0VLH4_9TREM</name>
<dbReference type="EMBL" id="LUCM01000662">
    <property type="protein sequence ID" value="KAA0200237.1"/>
    <property type="molecule type" value="Genomic_DNA"/>
</dbReference>
<dbReference type="GO" id="GO:0005576">
    <property type="term" value="C:extracellular region"/>
    <property type="evidence" value="ECO:0007669"/>
    <property type="project" value="UniProtKB-SubCell"/>
</dbReference>
<organism evidence="5 6">
    <name type="scientific">Fasciolopsis buskii</name>
    <dbReference type="NCBI Taxonomy" id="27845"/>
    <lineage>
        <taxon>Eukaryota</taxon>
        <taxon>Metazoa</taxon>
        <taxon>Spiralia</taxon>
        <taxon>Lophotrochozoa</taxon>
        <taxon>Platyhelminthes</taxon>
        <taxon>Trematoda</taxon>
        <taxon>Digenea</taxon>
        <taxon>Plagiorchiida</taxon>
        <taxon>Echinostomata</taxon>
        <taxon>Echinostomatoidea</taxon>
        <taxon>Fasciolidae</taxon>
        <taxon>Fasciolopsis</taxon>
    </lineage>
</organism>
<evidence type="ECO:0000256" key="2">
    <source>
        <dbReference type="ARBA" id="ARBA00006370"/>
    </source>
</evidence>
<accession>A0A8E0VLH4</accession>
<dbReference type="InterPro" id="IPR014756">
    <property type="entry name" value="Ig_E-set"/>
</dbReference>
<protein>
    <submittedName>
        <fullName evidence="5">Epididymal secretory protein E1</fullName>
    </submittedName>
</protein>
<keyword evidence="3" id="KW-0964">Secreted</keyword>